<reference evidence="1" key="1">
    <citation type="submission" date="2021-02" db="EMBL/GenBank/DDBJ databases">
        <authorList>
            <person name="Nowell W R."/>
        </authorList>
    </citation>
    <scope>NUCLEOTIDE SEQUENCE</scope>
    <source>
        <strain evidence="1">Ploen Becks lab</strain>
    </source>
</reference>
<comment type="caution">
    <text evidence="1">The sequence shown here is derived from an EMBL/GenBank/DDBJ whole genome shotgun (WGS) entry which is preliminary data.</text>
</comment>
<proteinExistence type="predicted"/>
<protein>
    <submittedName>
        <fullName evidence="1">Uncharacterized protein</fullName>
    </submittedName>
</protein>
<gene>
    <name evidence="1" type="ORF">OXX778_LOCUS13957</name>
</gene>
<accession>A0A814D5V9</accession>
<keyword evidence="2" id="KW-1185">Reference proteome</keyword>
<name>A0A814D5V9_9BILA</name>
<evidence type="ECO:0000313" key="2">
    <source>
        <dbReference type="Proteomes" id="UP000663879"/>
    </source>
</evidence>
<dbReference type="AlphaFoldDB" id="A0A814D5V9"/>
<dbReference type="EMBL" id="CAJNOC010002784">
    <property type="protein sequence ID" value="CAF0951309.1"/>
    <property type="molecule type" value="Genomic_DNA"/>
</dbReference>
<dbReference type="OrthoDB" id="10614919at2759"/>
<evidence type="ECO:0000313" key="1">
    <source>
        <dbReference type="EMBL" id="CAF0951309.1"/>
    </source>
</evidence>
<organism evidence="1 2">
    <name type="scientific">Brachionus calyciflorus</name>
    <dbReference type="NCBI Taxonomy" id="104777"/>
    <lineage>
        <taxon>Eukaryota</taxon>
        <taxon>Metazoa</taxon>
        <taxon>Spiralia</taxon>
        <taxon>Gnathifera</taxon>
        <taxon>Rotifera</taxon>
        <taxon>Eurotatoria</taxon>
        <taxon>Monogononta</taxon>
        <taxon>Pseudotrocha</taxon>
        <taxon>Ploima</taxon>
        <taxon>Brachionidae</taxon>
        <taxon>Brachionus</taxon>
    </lineage>
</organism>
<sequence length="223" mass="26499">MSHDDILNVKSTTEMVSPKIKREKFSIFGKRLIGRALEFDDKKIATSTKIEQDFRISKKSKKEITFCPDFTSTPTYKIPKTSTPVKIANSIQCSKKSKDCRCYCNSTFKEGIDVSLAIFGDRYTKKQYYFHDRLYHKVKTIKKTTYVTRERQVYHRSKEVVVQNKNNYIVKTKPWDQTQNNLLKFNTYDFYYTEKNFKEFKLKLIKKSLKNKKLKRLVLNCEV</sequence>
<dbReference type="Proteomes" id="UP000663879">
    <property type="component" value="Unassembled WGS sequence"/>
</dbReference>